<feature type="transmembrane region" description="Helical" evidence="7">
    <location>
        <begin position="139"/>
        <end position="156"/>
    </location>
</feature>
<keyword evidence="3" id="KW-1003">Cell membrane</keyword>
<evidence type="ECO:0000259" key="8">
    <source>
        <dbReference type="PROSITE" id="PS50928"/>
    </source>
</evidence>
<evidence type="ECO:0000313" key="9">
    <source>
        <dbReference type="EMBL" id="BBI31984.1"/>
    </source>
</evidence>
<feature type="transmembrane region" description="Helical" evidence="7">
    <location>
        <begin position="107"/>
        <end position="127"/>
    </location>
</feature>
<dbReference type="Pfam" id="PF00528">
    <property type="entry name" value="BPD_transp_1"/>
    <property type="match status" value="1"/>
</dbReference>
<feature type="transmembrane region" description="Helical" evidence="7">
    <location>
        <begin position="72"/>
        <end position="95"/>
    </location>
</feature>
<comment type="similarity">
    <text evidence="7">Belongs to the binding-protein-dependent transport system permease family.</text>
</comment>
<evidence type="ECO:0000313" key="10">
    <source>
        <dbReference type="Proteomes" id="UP000289856"/>
    </source>
</evidence>
<dbReference type="RefSeq" id="WP_130606184.1">
    <property type="nucleotide sequence ID" value="NZ_AP019400.1"/>
</dbReference>
<comment type="subcellular location">
    <subcellularLocation>
        <location evidence="1 7">Cell membrane</location>
        <topology evidence="1 7">Multi-pass membrane protein</topology>
    </subcellularLocation>
</comment>
<dbReference type="PANTHER" id="PTHR43744:SF9">
    <property type="entry name" value="POLYGALACTURONAN_RHAMNOGALACTURONAN TRANSPORT SYSTEM PERMEASE PROTEIN YTCP"/>
    <property type="match status" value="1"/>
</dbReference>
<sequence>MVESNKSFQVVAHTIMALLSLFCLLPFVLLIVSSITNEAMLIRDGYSFFPRSIDFSAYKYLLFDSGNVLRGYGISILVAIVGTLVSLVLTTLFAYPLARKNLPGKGPIAFFLFFTMLFNGGLVPSYIMWTQTFGIKNTIWALIVPNLLMAAFNVILMRTYFTTNVPEAVIEAAKIDGAGEFRTLLNVVLPMSLPVISTLALLVGLGYWNDWLNGLYYINKDNLYSIQVLLNKMLLDTQFLKSTAAAGMSIDTSKIPSISIRMAVAVMGTLPIIIAYPFFQRFFIKGISIGAVKG</sequence>
<reference evidence="9 10" key="1">
    <citation type="submission" date="2019-01" db="EMBL/GenBank/DDBJ databases">
        <title>Complete genome sequence of Cohnella hallensis HS21 isolated from Korean fir (Abies koreana) rhizospheric soil.</title>
        <authorList>
            <person name="Jiang L."/>
            <person name="Kang S.W."/>
            <person name="Kim S."/>
            <person name="Jung J."/>
            <person name="Kim C.Y."/>
            <person name="Kim D.H."/>
            <person name="Kim S.W."/>
            <person name="Lee J."/>
        </authorList>
    </citation>
    <scope>NUCLEOTIDE SEQUENCE [LARGE SCALE GENOMIC DNA]</scope>
    <source>
        <strain evidence="9 10">HS21</strain>
    </source>
</reference>
<organism evidence="9 10">
    <name type="scientific">Cohnella abietis</name>
    <dbReference type="NCBI Taxonomy" id="2507935"/>
    <lineage>
        <taxon>Bacteria</taxon>
        <taxon>Bacillati</taxon>
        <taxon>Bacillota</taxon>
        <taxon>Bacilli</taxon>
        <taxon>Bacillales</taxon>
        <taxon>Paenibacillaceae</taxon>
        <taxon>Cohnella</taxon>
    </lineage>
</organism>
<protein>
    <submittedName>
        <fullName evidence="9">Sugar ABC transporter permease</fullName>
    </submittedName>
</protein>
<evidence type="ECO:0000256" key="7">
    <source>
        <dbReference type="RuleBase" id="RU363032"/>
    </source>
</evidence>
<keyword evidence="5 7" id="KW-1133">Transmembrane helix</keyword>
<keyword evidence="10" id="KW-1185">Reference proteome</keyword>
<dbReference type="GO" id="GO:0055085">
    <property type="term" value="P:transmembrane transport"/>
    <property type="evidence" value="ECO:0007669"/>
    <property type="project" value="InterPro"/>
</dbReference>
<evidence type="ECO:0000256" key="6">
    <source>
        <dbReference type="ARBA" id="ARBA00023136"/>
    </source>
</evidence>
<keyword evidence="4 7" id="KW-0812">Transmembrane</keyword>
<gene>
    <name evidence="9" type="ORF">KCTCHS21_13830</name>
</gene>
<dbReference type="OrthoDB" id="9810086at2"/>
<dbReference type="InterPro" id="IPR035906">
    <property type="entry name" value="MetI-like_sf"/>
</dbReference>
<dbReference type="InterPro" id="IPR000515">
    <property type="entry name" value="MetI-like"/>
</dbReference>
<evidence type="ECO:0000256" key="2">
    <source>
        <dbReference type="ARBA" id="ARBA00022448"/>
    </source>
</evidence>
<dbReference type="EMBL" id="AP019400">
    <property type="protein sequence ID" value="BBI31984.1"/>
    <property type="molecule type" value="Genomic_DNA"/>
</dbReference>
<proteinExistence type="inferred from homology"/>
<name>A0A3T1D1M2_9BACL</name>
<keyword evidence="6 7" id="KW-0472">Membrane</keyword>
<feature type="domain" description="ABC transmembrane type-1" evidence="8">
    <location>
        <begin position="72"/>
        <end position="279"/>
    </location>
</feature>
<accession>A0A3T1D1M2</accession>
<feature type="transmembrane region" description="Helical" evidence="7">
    <location>
        <begin position="258"/>
        <end position="279"/>
    </location>
</feature>
<dbReference type="Proteomes" id="UP000289856">
    <property type="component" value="Chromosome"/>
</dbReference>
<dbReference type="SUPFAM" id="SSF161098">
    <property type="entry name" value="MetI-like"/>
    <property type="match status" value="1"/>
</dbReference>
<evidence type="ECO:0000256" key="4">
    <source>
        <dbReference type="ARBA" id="ARBA00022692"/>
    </source>
</evidence>
<evidence type="ECO:0000256" key="5">
    <source>
        <dbReference type="ARBA" id="ARBA00022989"/>
    </source>
</evidence>
<evidence type="ECO:0000256" key="1">
    <source>
        <dbReference type="ARBA" id="ARBA00004651"/>
    </source>
</evidence>
<dbReference type="Gene3D" id="1.10.3720.10">
    <property type="entry name" value="MetI-like"/>
    <property type="match status" value="1"/>
</dbReference>
<dbReference type="PANTHER" id="PTHR43744">
    <property type="entry name" value="ABC TRANSPORTER PERMEASE PROTEIN MG189-RELATED-RELATED"/>
    <property type="match status" value="1"/>
</dbReference>
<dbReference type="AlphaFoldDB" id="A0A3T1D1M2"/>
<feature type="transmembrane region" description="Helical" evidence="7">
    <location>
        <begin position="12"/>
        <end position="35"/>
    </location>
</feature>
<keyword evidence="2 7" id="KW-0813">Transport</keyword>
<dbReference type="GO" id="GO:0005886">
    <property type="term" value="C:plasma membrane"/>
    <property type="evidence" value="ECO:0007669"/>
    <property type="project" value="UniProtKB-SubCell"/>
</dbReference>
<dbReference type="KEGG" id="cohn:KCTCHS21_13830"/>
<dbReference type="PROSITE" id="PS50928">
    <property type="entry name" value="ABC_TM1"/>
    <property type="match status" value="1"/>
</dbReference>
<evidence type="ECO:0000256" key="3">
    <source>
        <dbReference type="ARBA" id="ARBA00022475"/>
    </source>
</evidence>
<dbReference type="CDD" id="cd06261">
    <property type="entry name" value="TM_PBP2"/>
    <property type="match status" value="1"/>
</dbReference>
<feature type="transmembrane region" description="Helical" evidence="7">
    <location>
        <begin position="184"/>
        <end position="208"/>
    </location>
</feature>